<dbReference type="RefSeq" id="WP_359659209.1">
    <property type="nucleotide sequence ID" value="NZ_JBEXZP010000508.1"/>
</dbReference>
<accession>A0ABV2W553</accession>
<dbReference type="GO" id="GO:0016874">
    <property type="term" value="F:ligase activity"/>
    <property type="evidence" value="ECO:0007669"/>
    <property type="project" value="UniProtKB-KW"/>
</dbReference>
<dbReference type="EMBL" id="JBEXZR010000011">
    <property type="protein sequence ID" value="MEU0708668.1"/>
    <property type="molecule type" value="Genomic_DNA"/>
</dbReference>
<proteinExistence type="predicted"/>
<organism evidence="2 3">
    <name type="scientific">Streptomyces lavendulocolor</name>
    <dbReference type="NCBI Taxonomy" id="67316"/>
    <lineage>
        <taxon>Bacteria</taxon>
        <taxon>Bacillati</taxon>
        <taxon>Actinomycetota</taxon>
        <taxon>Actinomycetes</taxon>
        <taxon>Kitasatosporales</taxon>
        <taxon>Streptomycetaceae</taxon>
        <taxon>Streptomyces</taxon>
    </lineage>
</organism>
<evidence type="ECO:0000313" key="2">
    <source>
        <dbReference type="EMBL" id="MEU0708668.1"/>
    </source>
</evidence>
<dbReference type="Proteomes" id="UP001550378">
    <property type="component" value="Unassembled WGS sequence"/>
</dbReference>
<reference evidence="2 3" key="1">
    <citation type="submission" date="2024-06" db="EMBL/GenBank/DDBJ databases">
        <title>The Natural Products Discovery Center: Release of the First 8490 Sequenced Strains for Exploring Actinobacteria Biosynthetic Diversity.</title>
        <authorList>
            <person name="Kalkreuter E."/>
            <person name="Kautsar S.A."/>
            <person name="Yang D."/>
            <person name="Bader C.D."/>
            <person name="Teijaro C.N."/>
            <person name="Fluegel L."/>
            <person name="Davis C.M."/>
            <person name="Simpson J.R."/>
            <person name="Lauterbach L."/>
            <person name="Steele A.D."/>
            <person name="Gui C."/>
            <person name="Meng S."/>
            <person name="Li G."/>
            <person name="Viehrig K."/>
            <person name="Ye F."/>
            <person name="Su P."/>
            <person name="Kiefer A.F."/>
            <person name="Nichols A."/>
            <person name="Cepeda A.J."/>
            <person name="Yan W."/>
            <person name="Fan B."/>
            <person name="Jiang Y."/>
            <person name="Adhikari A."/>
            <person name="Zheng C.-J."/>
            <person name="Schuster L."/>
            <person name="Cowan T.M."/>
            <person name="Smanski M.J."/>
            <person name="Chevrette M.G."/>
            <person name="De Carvalho L.P.S."/>
            <person name="Shen B."/>
        </authorList>
    </citation>
    <scope>NUCLEOTIDE SEQUENCE [LARGE SCALE GENOMIC DNA]</scope>
    <source>
        <strain evidence="2 3">NPDC006337</strain>
    </source>
</reference>
<name>A0ABV2W553_9ACTN</name>
<dbReference type="InterPro" id="IPR019039">
    <property type="entry name" value="T4-Rnl1-like_N"/>
</dbReference>
<feature type="domain" description="T4 RNA ligase 1-like N-terminal" evidence="1">
    <location>
        <begin position="58"/>
        <end position="252"/>
    </location>
</feature>
<keyword evidence="3" id="KW-1185">Reference proteome</keyword>
<evidence type="ECO:0000259" key="1">
    <source>
        <dbReference type="Pfam" id="PF09511"/>
    </source>
</evidence>
<sequence>MSQASLTLHELLPPRELAAALDAGHVTRKTHPELPLSLYTYTRTCQYEGVWNRVTTRCRGLVADDTTGEVVALPLPKFFNVGEHRAGRPYAPALPDEPFEVSDKVDGSLAVVFHYADRWRVASKGSFTSTQATWAQRRLDGRDTTALTPGVTYLAEILYPENRIVVDYGDRRDLVLLAAFAKDGTEIPLAEAAPAWQPVGSVVTVRPPMPLAELLALMEAGTLPGGRVATGTDAEGFVLRFASGVRAKAKLPEYVRLHKVLTGVTERDVWRGHGVQRFAHLPAAQLVQALGCSPEELAASGGRPLDALLEQVPDEFDAWVREVIARIEKEVADRERAIDDAYRALAPLAGDRAAFARAVRELPDAAVRPAMFLRLDGRPTELVTYRSVRPRASDPFRDDEENRPCP</sequence>
<gene>
    <name evidence="2" type="ORF">ABZ508_15045</name>
</gene>
<protein>
    <submittedName>
        <fullName evidence="2">RNA ligase</fullName>
    </submittedName>
</protein>
<comment type="caution">
    <text evidence="2">The sequence shown here is derived from an EMBL/GenBank/DDBJ whole genome shotgun (WGS) entry which is preliminary data.</text>
</comment>
<evidence type="ECO:0000313" key="3">
    <source>
        <dbReference type="Proteomes" id="UP001550378"/>
    </source>
</evidence>
<keyword evidence="2" id="KW-0436">Ligase</keyword>
<dbReference type="Pfam" id="PF09511">
    <property type="entry name" value="RNA_lig_T4_1"/>
    <property type="match status" value="1"/>
</dbReference>